<reference evidence="1" key="2">
    <citation type="submission" date="2025-09" db="UniProtKB">
        <authorList>
            <consortium name="Ensembl"/>
        </authorList>
    </citation>
    <scope>IDENTIFICATION</scope>
</reference>
<accession>A0A2K6PZV5</accession>
<dbReference type="Proteomes" id="UP000233200">
    <property type="component" value="Unplaced"/>
</dbReference>
<dbReference type="Ensembl" id="ENSRROT00000046250.1">
    <property type="protein sequence ID" value="ENSRROP00000022055.1"/>
    <property type="gene ID" value="ENSRROG00000034919.1"/>
</dbReference>
<dbReference type="AlphaFoldDB" id="A0A2K6PZV5"/>
<evidence type="ECO:0000313" key="1">
    <source>
        <dbReference type="Ensembl" id="ENSRROP00000022055.1"/>
    </source>
</evidence>
<protein>
    <submittedName>
        <fullName evidence="1">Uncharacterized protein</fullName>
    </submittedName>
</protein>
<reference evidence="1" key="1">
    <citation type="submission" date="2025-08" db="UniProtKB">
        <authorList>
            <consortium name="Ensembl"/>
        </authorList>
    </citation>
    <scope>IDENTIFICATION</scope>
</reference>
<sequence>MIKGSFWRDELNSVGFRSHCTPRNFYLTMNSHLLGQRFPFSLWLGQEVTLMS</sequence>
<proteinExistence type="predicted"/>
<keyword evidence="2" id="KW-1185">Reference proteome</keyword>
<evidence type="ECO:0000313" key="2">
    <source>
        <dbReference type="Proteomes" id="UP000233200"/>
    </source>
</evidence>
<name>A0A2K6PZV5_RHIRO</name>
<organism evidence="1 2">
    <name type="scientific">Rhinopithecus roxellana</name>
    <name type="common">Golden snub-nosed monkey</name>
    <name type="synonym">Pygathrix roxellana</name>
    <dbReference type="NCBI Taxonomy" id="61622"/>
    <lineage>
        <taxon>Eukaryota</taxon>
        <taxon>Metazoa</taxon>
        <taxon>Chordata</taxon>
        <taxon>Craniata</taxon>
        <taxon>Vertebrata</taxon>
        <taxon>Euteleostomi</taxon>
        <taxon>Mammalia</taxon>
        <taxon>Eutheria</taxon>
        <taxon>Euarchontoglires</taxon>
        <taxon>Primates</taxon>
        <taxon>Haplorrhini</taxon>
        <taxon>Catarrhini</taxon>
        <taxon>Cercopithecidae</taxon>
        <taxon>Colobinae</taxon>
        <taxon>Rhinopithecus</taxon>
    </lineage>
</organism>